<name>A0A918BYL2_9DEIO</name>
<evidence type="ECO:0000313" key="1">
    <source>
        <dbReference type="EMBL" id="GGQ98759.1"/>
    </source>
</evidence>
<proteinExistence type="predicted"/>
<reference evidence="1" key="2">
    <citation type="submission" date="2020-09" db="EMBL/GenBank/DDBJ databases">
        <authorList>
            <person name="Sun Q."/>
            <person name="Ohkuma M."/>
        </authorList>
    </citation>
    <scope>NUCLEOTIDE SEQUENCE</scope>
    <source>
        <strain evidence="1">JCM 31311</strain>
    </source>
</reference>
<comment type="caution">
    <text evidence="1">The sequence shown here is derived from an EMBL/GenBank/DDBJ whole genome shotgun (WGS) entry which is preliminary data.</text>
</comment>
<sequence>MLLPLRTLALAAGVVLYIPDQRREGWYFRVSSPEGADLKRSRLVGEARRHTDEATAAVLACTAVDRSGGRLSKGFGWAARGLDARPAFTLAHARMVQDALPCPPDSRVSVIGTPAGCILAAADTHHQEFRST</sequence>
<dbReference type="SUPFAM" id="SSF100950">
    <property type="entry name" value="NagB/RpiA/CoA transferase-like"/>
    <property type="match status" value="1"/>
</dbReference>
<dbReference type="EMBL" id="BMQL01000003">
    <property type="protein sequence ID" value="GGQ98759.1"/>
    <property type="molecule type" value="Genomic_DNA"/>
</dbReference>
<gene>
    <name evidence="1" type="ORF">GCM10008957_08990</name>
</gene>
<keyword evidence="2" id="KW-1185">Reference proteome</keyword>
<reference evidence="1" key="1">
    <citation type="journal article" date="2014" name="Int. J. Syst. Evol. Microbiol.">
        <title>Complete genome sequence of Corynebacterium casei LMG S-19264T (=DSM 44701T), isolated from a smear-ripened cheese.</title>
        <authorList>
            <consortium name="US DOE Joint Genome Institute (JGI-PGF)"/>
            <person name="Walter F."/>
            <person name="Albersmeier A."/>
            <person name="Kalinowski J."/>
            <person name="Ruckert C."/>
        </authorList>
    </citation>
    <scope>NUCLEOTIDE SEQUENCE</scope>
    <source>
        <strain evidence="1">JCM 31311</strain>
    </source>
</reference>
<organism evidence="1 2">
    <name type="scientific">Deinococcus ruber</name>
    <dbReference type="NCBI Taxonomy" id="1848197"/>
    <lineage>
        <taxon>Bacteria</taxon>
        <taxon>Thermotogati</taxon>
        <taxon>Deinococcota</taxon>
        <taxon>Deinococci</taxon>
        <taxon>Deinococcales</taxon>
        <taxon>Deinococcaceae</taxon>
        <taxon>Deinococcus</taxon>
    </lineage>
</organism>
<dbReference type="Proteomes" id="UP000603865">
    <property type="component" value="Unassembled WGS sequence"/>
</dbReference>
<dbReference type="RefSeq" id="WP_229775875.1">
    <property type="nucleotide sequence ID" value="NZ_BMQL01000003.1"/>
</dbReference>
<accession>A0A918BYL2</accession>
<evidence type="ECO:0000313" key="2">
    <source>
        <dbReference type="Proteomes" id="UP000603865"/>
    </source>
</evidence>
<dbReference type="InterPro" id="IPR037171">
    <property type="entry name" value="NagB/RpiA_transferase-like"/>
</dbReference>
<dbReference type="AlphaFoldDB" id="A0A918BYL2"/>
<protein>
    <submittedName>
        <fullName evidence="1">Uncharacterized protein</fullName>
    </submittedName>
</protein>